<dbReference type="Gene3D" id="3.40.50.2300">
    <property type="match status" value="1"/>
</dbReference>
<organism evidence="3 5">
    <name type="scientific">Lacticaseibacillus casei</name>
    <name type="common">Lactobacillus casei</name>
    <dbReference type="NCBI Taxonomy" id="1582"/>
    <lineage>
        <taxon>Bacteria</taxon>
        <taxon>Bacillati</taxon>
        <taxon>Bacillota</taxon>
        <taxon>Bacilli</taxon>
        <taxon>Lactobacillales</taxon>
        <taxon>Lactobacillaceae</taxon>
        <taxon>Lacticaseibacillus</taxon>
    </lineage>
</organism>
<keyword evidence="4" id="KW-0813">Transport</keyword>
<gene>
    <name evidence="3" type="ORF">BGL52_13710</name>
    <name evidence="4" type="ORF">RWA16_13470</name>
</gene>
<dbReference type="InterPro" id="IPR036095">
    <property type="entry name" value="PTS_EIIB-like_sf"/>
</dbReference>
<evidence type="ECO:0000256" key="1">
    <source>
        <dbReference type="ARBA" id="ARBA00022679"/>
    </source>
</evidence>
<reference evidence="4 6" key="2">
    <citation type="submission" date="2023-09" db="EMBL/GenBank/DDBJ databases">
        <title>Genomic characteristic of L. casei group strains isolated from clinical sources.</title>
        <authorList>
            <person name="Jarocki P."/>
        </authorList>
    </citation>
    <scope>NUCLEOTIDE SEQUENCE [LARGE SCALE GENOMIC DNA]</scope>
    <source>
        <strain evidence="4 6">LMG 24099</strain>
    </source>
</reference>
<keyword evidence="6" id="KW-1185">Reference proteome</keyword>
<evidence type="ECO:0000313" key="6">
    <source>
        <dbReference type="Proteomes" id="UP001303564"/>
    </source>
</evidence>
<reference evidence="3 5" key="1">
    <citation type="journal article" date="2017" name="Front. Immunol.">
        <title>Complete Genome Sequence of Lactobacillus casei LC5, a Potential Probiotics for Atopic Dermatitis.</title>
        <authorList>
            <person name="Kang J."/>
            <person name="Chung W.H."/>
            <person name="Lim T.J."/>
            <person name="Whon T.W."/>
            <person name="Lim S."/>
            <person name="Nam Y.D."/>
        </authorList>
    </citation>
    <scope>NUCLEOTIDE SEQUENCE [LARGE SCALE GENOMIC DNA]</scope>
    <source>
        <strain evidence="3 5">LC5</strain>
    </source>
</reference>
<feature type="domain" description="Phosphotransferase system EIIB component type 2/3" evidence="2">
    <location>
        <begin position="8"/>
        <end position="78"/>
    </location>
</feature>
<dbReference type="SUPFAM" id="SSF52794">
    <property type="entry name" value="PTS system IIB component-like"/>
    <property type="match status" value="1"/>
</dbReference>
<name>A0AAN1F0V6_LACCA</name>
<dbReference type="RefSeq" id="WP_047106919.1">
    <property type="nucleotide sequence ID" value="NZ_CP017065.1"/>
</dbReference>
<dbReference type="Pfam" id="PF02302">
    <property type="entry name" value="PTS_IIB"/>
    <property type="match status" value="1"/>
</dbReference>
<dbReference type="Proteomes" id="UP000195609">
    <property type="component" value="Chromosome"/>
</dbReference>
<keyword evidence="1 4" id="KW-0808">Transferase</keyword>
<protein>
    <submittedName>
        <fullName evidence="3">PTS fructose transporter subunit IIB</fullName>
    </submittedName>
    <submittedName>
        <fullName evidence="4">PTS sugar transporter subunit IIB</fullName>
        <ecNumber evidence="4">2.7.1.-</ecNumber>
    </submittedName>
</protein>
<evidence type="ECO:0000313" key="4">
    <source>
        <dbReference type="EMBL" id="WNX27391.1"/>
    </source>
</evidence>
<dbReference type="EMBL" id="CP136128">
    <property type="protein sequence ID" value="WNX27391.1"/>
    <property type="molecule type" value="Genomic_DNA"/>
</dbReference>
<dbReference type="GO" id="GO:0008982">
    <property type="term" value="F:protein-N(PI)-phosphohistidine-sugar phosphotransferase activity"/>
    <property type="evidence" value="ECO:0007669"/>
    <property type="project" value="InterPro"/>
</dbReference>
<evidence type="ECO:0000313" key="5">
    <source>
        <dbReference type="Proteomes" id="UP000195609"/>
    </source>
</evidence>
<accession>A0AAN1F0V6</accession>
<dbReference type="CDD" id="cd05566">
    <property type="entry name" value="PTS_IIB_galactitol"/>
    <property type="match status" value="1"/>
</dbReference>
<dbReference type="GO" id="GO:0009401">
    <property type="term" value="P:phosphoenolpyruvate-dependent sugar phosphotransferase system"/>
    <property type="evidence" value="ECO:0007669"/>
    <property type="project" value="InterPro"/>
</dbReference>
<dbReference type="Proteomes" id="UP001303564">
    <property type="component" value="Chromosome"/>
</dbReference>
<dbReference type="EC" id="2.7.1.-" evidence="4"/>
<keyword evidence="4" id="KW-0762">Sugar transport</keyword>
<dbReference type="InterPro" id="IPR003501">
    <property type="entry name" value="PTS_EIIB_2/3"/>
</dbReference>
<proteinExistence type="predicted"/>
<evidence type="ECO:0000313" key="3">
    <source>
        <dbReference type="EMBL" id="ARY92758.1"/>
    </source>
</evidence>
<sequence>MSKRINLLSVCGSGTVTSSMIAGEITDNLKSDGYHVNATEARPTEAKQLVDSGHYDLIVFTSPLPKADYGIPVINGTGLLTGIGEDEFWDELKSTLAKLETDKTNKV</sequence>
<evidence type="ECO:0000259" key="2">
    <source>
        <dbReference type="Pfam" id="PF02302"/>
    </source>
</evidence>
<dbReference type="EMBL" id="CP017065">
    <property type="protein sequence ID" value="ARY92758.1"/>
    <property type="molecule type" value="Genomic_DNA"/>
</dbReference>
<dbReference type="AlphaFoldDB" id="A0AAN1F0V6"/>